<dbReference type="EMBL" id="CM000832">
    <property type="protein sequence ID" value="EET07699.1"/>
    <property type="molecule type" value="Genomic_DNA"/>
</dbReference>
<feature type="domain" description="HTH asnC-type" evidence="5">
    <location>
        <begin position="49"/>
        <end position="118"/>
    </location>
</feature>
<keyword evidence="2" id="KW-0238">DNA-binding</keyword>
<dbReference type="InterPro" id="IPR011008">
    <property type="entry name" value="Dimeric_a/b-barrel"/>
</dbReference>
<evidence type="ECO:0000256" key="3">
    <source>
        <dbReference type="ARBA" id="ARBA00023163"/>
    </source>
</evidence>
<dbReference type="InterPro" id="IPR019887">
    <property type="entry name" value="Tscrpt_reg_AsnC/Lrp_C"/>
</dbReference>
<evidence type="ECO:0000313" key="6">
    <source>
        <dbReference type="EMBL" id="EET07699.1"/>
    </source>
</evidence>
<dbReference type="PANTHER" id="PTHR30154:SF53">
    <property type="entry name" value="HTH-TYPE TRANSCRIPTIONAL REGULATOR LRPC"/>
    <property type="match status" value="1"/>
</dbReference>
<dbReference type="Pfam" id="PF13404">
    <property type="entry name" value="HTH_AsnC-type"/>
    <property type="match status" value="1"/>
</dbReference>
<dbReference type="InterPro" id="IPR019888">
    <property type="entry name" value="Tscrpt_reg_AsnC-like"/>
</dbReference>
<accession>A0A0E1W5K3</accession>
<sequence>MAARTFAGERARAQTRPRDGRLGRAGVRRYHRGTAIRRSAMRPPRLDQLDDLDRNLVALLQANARASVADLARQLGVARTTVLARIARLERTQVIAGYSVRLGQDVLDASIYAYVGIILAPKYGKDVLKRLDRMPEVQLLCAVSGEYDYVAWLRADSPERLNDLLDQIGALEGVERTTTSIILARKIDRGTLG</sequence>
<evidence type="ECO:0000259" key="5">
    <source>
        <dbReference type="PROSITE" id="PS50956"/>
    </source>
</evidence>
<dbReference type="InterPro" id="IPR036388">
    <property type="entry name" value="WH-like_DNA-bd_sf"/>
</dbReference>
<dbReference type="GO" id="GO:0043565">
    <property type="term" value="F:sequence-specific DNA binding"/>
    <property type="evidence" value="ECO:0007669"/>
    <property type="project" value="InterPro"/>
</dbReference>
<name>A0A0E1W5K3_BURPE</name>
<organism evidence="6">
    <name type="scientific">Burkholderia pseudomallei 1710a</name>
    <dbReference type="NCBI Taxonomy" id="320371"/>
    <lineage>
        <taxon>Bacteria</taxon>
        <taxon>Pseudomonadati</taxon>
        <taxon>Pseudomonadota</taxon>
        <taxon>Betaproteobacteria</taxon>
        <taxon>Burkholderiales</taxon>
        <taxon>Burkholderiaceae</taxon>
        <taxon>Burkholderia</taxon>
        <taxon>pseudomallei group</taxon>
    </lineage>
</organism>
<dbReference type="SUPFAM" id="SSF46785">
    <property type="entry name" value="Winged helix' DNA-binding domain"/>
    <property type="match status" value="1"/>
</dbReference>
<evidence type="ECO:0000256" key="1">
    <source>
        <dbReference type="ARBA" id="ARBA00023015"/>
    </source>
</evidence>
<proteinExistence type="predicted"/>
<gene>
    <name evidence="6" type="ORF">BURPS1710A_2636</name>
</gene>
<protein>
    <submittedName>
        <fullName evidence="6">Transcriptional regulator, AsnC family</fullName>
    </submittedName>
</protein>
<dbReference type="InterPro" id="IPR000485">
    <property type="entry name" value="AsnC-type_HTH_dom"/>
</dbReference>
<keyword evidence="1" id="KW-0805">Transcription regulation</keyword>
<dbReference type="PROSITE" id="PS50956">
    <property type="entry name" value="HTH_ASNC_2"/>
    <property type="match status" value="1"/>
</dbReference>
<dbReference type="SMART" id="SM00344">
    <property type="entry name" value="HTH_ASNC"/>
    <property type="match status" value="1"/>
</dbReference>
<feature type="compositionally biased region" description="Basic and acidic residues" evidence="4">
    <location>
        <begin position="7"/>
        <end position="20"/>
    </location>
</feature>
<dbReference type="InterPro" id="IPR036390">
    <property type="entry name" value="WH_DNA-bd_sf"/>
</dbReference>
<feature type="region of interest" description="Disordered" evidence="4">
    <location>
        <begin position="1"/>
        <end position="20"/>
    </location>
</feature>
<dbReference type="Gene3D" id="3.30.70.920">
    <property type="match status" value="1"/>
</dbReference>
<dbReference type="Gene3D" id="1.10.10.10">
    <property type="entry name" value="Winged helix-like DNA-binding domain superfamily/Winged helix DNA-binding domain"/>
    <property type="match status" value="1"/>
</dbReference>
<dbReference type="AlphaFoldDB" id="A0A0E1W5K3"/>
<dbReference type="PANTHER" id="PTHR30154">
    <property type="entry name" value="LEUCINE-RESPONSIVE REGULATORY PROTEIN"/>
    <property type="match status" value="1"/>
</dbReference>
<dbReference type="Proteomes" id="UP000001812">
    <property type="component" value="Chromosome I"/>
</dbReference>
<dbReference type="Pfam" id="PF01037">
    <property type="entry name" value="AsnC_trans_reg"/>
    <property type="match status" value="1"/>
</dbReference>
<dbReference type="SUPFAM" id="SSF54909">
    <property type="entry name" value="Dimeric alpha+beta barrel"/>
    <property type="match status" value="1"/>
</dbReference>
<keyword evidence="3" id="KW-0804">Transcription</keyword>
<evidence type="ECO:0000256" key="4">
    <source>
        <dbReference type="SAM" id="MobiDB-lite"/>
    </source>
</evidence>
<dbReference type="PRINTS" id="PR00033">
    <property type="entry name" value="HTHASNC"/>
</dbReference>
<reference evidence="6" key="1">
    <citation type="submission" date="2009-05" db="EMBL/GenBank/DDBJ databases">
        <authorList>
            <person name="Harkins D.M."/>
            <person name="DeShazer D."/>
            <person name="Woods D.E."/>
            <person name="Brinkac L.M."/>
            <person name="Brown K.A."/>
            <person name="Hung G.C."/>
            <person name="Tuanyok A."/>
            <person name="Zhang B."/>
            <person name="Nierman W.C."/>
        </authorList>
    </citation>
    <scope>NUCLEOTIDE SEQUENCE [LARGE SCALE GENOMIC DNA]</scope>
    <source>
        <strain evidence="6">1710a</strain>
    </source>
</reference>
<evidence type="ECO:0000256" key="2">
    <source>
        <dbReference type="ARBA" id="ARBA00023125"/>
    </source>
</evidence>
<dbReference type="GO" id="GO:0005829">
    <property type="term" value="C:cytosol"/>
    <property type="evidence" value="ECO:0007669"/>
    <property type="project" value="TreeGrafter"/>
</dbReference>
<dbReference type="HOGENOM" id="CLU_091233_5_3_4"/>
<dbReference type="GO" id="GO:0043200">
    <property type="term" value="P:response to amino acid"/>
    <property type="evidence" value="ECO:0007669"/>
    <property type="project" value="TreeGrafter"/>
</dbReference>